<dbReference type="PANTHER" id="PTHR11905:SF249">
    <property type="entry name" value="SOL NARAE, ISOFORM C"/>
    <property type="match status" value="1"/>
</dbReference>
<dbReference type="Proteomes" id="UP001151699">
    <property type="component" value="Chromosome A"/>
</dbReference>
<dbReference type="Pfam" id="PF13688">
    <property type="entry name" value="Reprolysin_5"/>
    <property type="match status" value="1"/>
</dbReference>
<evidence type="ECO:0000256" key="1">
    <source>
        <dbReference type="PROSITE-ProRule" id="PRU00276"/>
    </source>
</evidence>
<evidence type="ECO:0000259" key="3">
    <source>
        <dbReference type="PROSITE" id="PS50215"/>
    </source>
</evidence>
<dbReference type="EMBL" id="WJQU01000001">
    <property type="protein sequence ID" value="KAJ6645753.1"/>
    <property type="molecule type" value="Genomic_DNA"/>
</dbReference>
<evidence type="ECO:0000313" key="5">
    <source>
        <dbReference type="Proteomes" id="UP001151699"/>
    </source>
</evidence>
<dbReference type="GO" id="GO:0004222">
    <property type="term" value="F:metalloendopeptidase activity"/>
    <property type="evidence" value="ECO:0007669"/>
    <property type="project" value="InterPro"/>
</dbReference>
<feature type="binding site" evidence="1">
    <location>
        <position position="270"/>
    </location>
    <ligand>
        <name>Zn(2+)</name>
        <dbReference type="ChEBI" id="CHEBI:29105"/>
        <note>catalytic</note>
    </ligand>
</feature>
<keyword evidence="5" id="KW-1185">Reference proteome</keyword>
<dbReference type="SUPFAM" id="SSF55486">
    <property type="entry name" value="Metalloproteases ('zincins'), catalytic domain"/>
    <property type="match status" value="1"/>
</dbReference>
<feature type="binding site" evidence="1">
    <location>
        <position position="274"/>
    </location>
    <ligand>
        <name>Zn(2+)</name>
        <dbReference type="ChEBI" id="CHEBI:29105"/>
        <note>catalytic</note>
    </ligand>
</feature>
<gene>
    <name evidence="4" type="primary">VMP03</name>
    <name evidence="4" type="ORF">Bhyg_00962</name>
</gene>
<feature type="signal peptide" evidence="2">
    <location>
        <begin position="1"/>
        <end position="20"/>
    </location>
</feature>
<feature type="chain" id="PRO_5040242920" evidence="2">
    <location>
        <begin position="21"/>
        <end position="563"/>
    </location>
</feature>
<dbReference type="OrthoDB" id="7771573at2759"/>
<reference evidence="4" key="1">
    <citation type="submission" date="2022-07" db="EMBL/GenBank/DDBJ databases">
        <authorList>
            <person name="Trinca V."/>
            <person name="Uliana J.V.C."/>
            <person name="Torres T.T."/>
            <person name="Ward R.J."/>
            <person name="Monesi N."/>
        </authorList>
    </citation>
    <scope>NUCLEOTIDE SEQUENCE</scope>
    <source>
        <strain evidence="4">HSMRA1968</strain>
        <tissue evidence="4">Whole embryos</tissue>
    </source>
</reference>
<dbReference type="SUPFAM" id="SSF50370">
    <property type="entry name" value="Ricin B-like lectins"/>
    <property type="match status" value="1"/>
</dbReference>
<dbReference type="Gene3D" id="2.80.10.50">
    <property type="match status" value="1"/>
</dbReference>
<keyword evidence="1" id="KW-0479">Metal-binding</keyword>
<dbReference type="InterPro" id="IPR035992">
    <property type="entry name" value="Ricin_B-like_lectins"/>
</dbReference>
<dbReference type="GO" id="GO:0046872">
    <property type="term" value="F:metal ion binding"/>
    <property type="evidence" value="ECO:0007669"/>
    <property type="project" value="UniProtKB-KW"/>
</dbReference>
<dbReference type="PROSITE" id="PS50231">
    <property type="entry name" value="RICIN_B_LECTIN"/>
    <property type="match status" value="1"/>
</dbReference>
<dbReference type="Gene3D" id="3.40.1620.60">
    <property type="match status" value="1"/>
</dbReference>
<dbReference type="PROSITE" id="PS50215">
    <property type="entry name" value="ADAM_MEPRO"/>
    <property type="match status" value="1"/>
</dbReference>
<name>A0A9Q0N8I7_9DIPT</name>
<feature type="active site" evidence="1">
    <location>
        <position position="271"/>
    </location>
</feature>
<dbReference type="Gene3D" id="3.40.390.10">
    <property type="entry name" value="Collagenase (Catalytic Domain)"/>
    <property type="match status" value="1"/>
</dbReference>
<dbReference type="InterPro" id="IPR001590">
    <property type="entry name" value="Peptidase_M12B"/>
</dbReference>
<proteinExistence type="predicted"/>
<dbReference type="InterPro" id="IPR024079">
    <property type="entry name" value="MetalloPept_cat_dom_sf"/>
</dbReference>
<feature type="domain" description="Peptidase M12B" evidence="3">
    <location>
        <begin position="119"/>
        <end position="331"/>
    </location>
</feature>
<dbReference type="PANTHER" id="PTHR11905">
    <property type="entry name" value="ADAM A DISINTEGRIN AND METALLOPROTEASE DOMAIN"/>
    <property type="match status" value="1"/>
</dbReference>
<dbReference type="AlphaFoldDB" id="A0A9Q0N8I7"/>
<protein>
    <submittedName>
        <fullName evidence="4">Venom metalloproteinase 3</fullName>
    </submittedName>
</protein>
<comment type="caution">
    <text evidence="4">The sequence shown here is derived from an EMBL/GenBank/DDBJ whole genome shotgun (WGS) entry which is preliminary data.</text>
</comment>
<evidence type="ECO:0000256" key="2">
    <source>
        <dbReference type="SAM" id="SignalP"/>
    </source>
</evidence>
<feature type="binding site" evidence="1">
    <location>
        <position position="280"/>
    </location>
    <ligand>
        <name>Zn(2+)</name>
        <dbReference type="ChEBI" id="CHEBI:29105"/>
        <note>catalytic</note>
    </ligand>
</feature>
<comment type="caution">
    <text evidence="1">Lacks conserved residue(s) required for the propagation of feature annotation.</text>
</comment>
<accession>A0A9Q0N8I7</accession>
<evidence type="ECO:0000313" key="4">
    <source>
        <dbReference type="EMBL" id="KAJ6645753.1"/>
    </source>
</evidence>
<sequence>MNLKIFAGFITFAIFELVTPISVPSLYPDDIASKTSILSVDSDGNLVLERLTGSQSEAPKYLNPPAVDIQENRGDSPSVIYKMLAEDKIEPRVDYLKIPKNFTRPTSKFAGRAALTGPAVIEVVIVVDKEFGDVFQQNYYKVVDYLTMYFWDVSMRYKSLWSVDISIRVNGLLIMASKEAQPFIENARAGDGRTEHGRTLSLFNPWIYQQRSWLVRHDMAVLITNANTEWGGGLAWVGGACGVDTTNGFDYGTVVWSDNGDFRSVTVATHEMAHNVGAPHDDDVNSKCPGPYGFIMSGGDENRRYFFQRCSDAAISSYVNSDQAACLRRFDGYETTPMDRYFSNPKAGTMQDMCKLAWGDSTAWVDEADKFNCKKLYCKRWDTTNPNLIWTRSIAPIDNIQCGNGGRCFRGRCRPESRLLKNEAGGFCLNTNSRFGFSVPAQMFACPSSKDKTPLDTLEVINGPSGILLATPFLHDENKESGDRCFYTGSNDGDWLWTDRCSTDNPWQAWQLRPVNGNQNRLQLVHVMTGRCASVISNASNSNVKSTACTADATMIWSWVDGA</sequence>
<keyword evidence="2" id="KW-0732">Signal</keyword>
<keyword evidence="1" id="KW-0862">Zinc</keyword>
<organism evidence="4 5">
    <name type="scientific">Pseudolycoriella hygida</name>
    <dbReference type="NCBI Taxonomy" id="35572"/>
    <lineage>
        <taxon>Eukaryota</taxon>
        <taxon>Metazoa</taxon>
        <taxon>Ecdysozoa</taxon>
        <taxon>Arthropoda</taxon>
        <taxon>Hexapoda</taxon>
        <taxon>Insecta</taxon>
        <taxon>Pterygota</taxon>
        <taxon>Neoptera</taxon>
        <taxon>Endopterygota</taxon>
        <taxon>Diptera</taxon>
        <taxon>Nematocera</taxon>
        <taxon>Sciaroidea</taxon>
        <taxon>Sciaridae</taxon>
        <taxon>Pseudolycoriella</taxon>
    </lineage>
</organism>
<dbReference type="GO" id="GO:0006509">
    <property type="term" value="P:membrane protein ectodomain proteolysis"/>
    <property type="evidence" value="ECO:0007669"/>
    <property type="project" value="TreeGrafter"/>
</dbReference>